<accession>A0A7D3QUH5</accession>
<evidence type="ECO:0000313" key="2">
    <source>
        <dbReference type="EMBL" id="QKF93544.1"/>
    </source>
</evidence>
<gene>
    <name evidence="2" type="ORF">Fadolivirus_1_86</name>
</gene>
<dbReference type="EMBL" id="MT418680">
    <property type="protein sequence ID" value="QKF93544.1"/>
    <property type="molecule type" value="Genomic_DNA"/>
</dbReference>
<name>A0A7D3QUH5_9VIRU</name>
<organism evidence="2 3">
    <name type="scientific">Fadolivirus FV1/VV64</name>
    <dbReference type="NCBI Taxonomy" id="3070911"/>
    <lineage>
        <taxon>Viruses</taxon>
        <taxon>Varidnaviria</taxon>
        <taxon>Bamfordvirae</taxon>
        <taxon>Nucleocytoviricota</taxon>
        <taxon>Megaviricetes</taxon>
        <taxon>Imitervirales</taxon>
        <taxon>Mimiviridae</taxon>
        <taxon>Klosneuvirinae</taxon>
        <taxon>Fadolivirus</taxon>
        <taxon>Fadolivirus algeromassiliense</taxon>
    </lineage>
</organism>
<keyword evidence="3" id="KW-1185">Reference proteome</keyword>
<protein>
    <submittedName>
        <fullName evidence="2">SPFH-domain containing protein</fullName>
    </submittedName>
</protein>
<evidence type="ECO:0000259" key="1">
    <source>
        <dbReference type="Pfam" id="PF01145"/>
    </source>
</evidence>
<evidence type="ECO:0000313" key="3">
    <source>
        <dbReference type="Proteomes" id="UP001162001"/>
    </source>
</evidence>
<dbReference type="Pfam" id="PF01145">
    <property type="entry name" value="Band_7"/>
    <property type="match status" value="1"/>
</dbReference>
<reference evidence="2 3" key="1">
    <citation type="submission" date="2020-04" db="EMBL/GenBank/DDBJ databases">
        <title>Advantages and limits of metagenomic assembly and binning of a giant virus.</title>
        <authorList>
            <person name="Schulz F."/>
            <person name="Andreani J."/>
            <person name="Francis R."/>
            <person name="Boudjemaa H."/>
            <person name="Bou Khalil J.Y."/>
            <person name="Lee J."/>
            <person name="La Scola B."/>
            <person name="Woyke T."/>
        </authorList>
    </citation>
    <scope>NUCLEOTIDE SEQUENCE [LARGE SCALE GENOMIC DNA]</scope>
    <source>
        <strain evidence="2 3">FV1/VV64</strain>
    </source>
</reference>
<sequence>MYYFLNTNILMADRVILLDAEANPDINLKSKDVVVSNPKNIVDEHHRENKLITILSDIANPSHFARQFKTEVIKSILVDSDPNRQMNNIVQAFNQGRKSIMTTSVFGHRINPDKFRIVVKNNVPELVPPTSAQLRKQLFVSPSTKTNEVGEFNQTDLFIGGYGSYLVNVPQGKIAKAWRGNIPILLGPGPHVIHDPNLRQVKADDLVDINTNYIQHSTYHIIWVNPGHCQKIWINTTPYFLIPSGDSPYVFNEPVFSKPENATPLNTGYITHGNFNIVQVPRGKVAKIWLNSTKPMLLEASDDPYVFTDPSFKLDPKNKHEFFEDASERLIIHGSIKRIMPRTGEVAITYNNGNLETIGPNPNKEPIIIKEVNHIFDRFLPINIQTMEFPSSKTVKKRIEENAVSKDDIDHPDVNYEVFRTSDGLPIGVKLLVIFEIDNPNLTLARLSPDNIISHIESIVVADMGLVIQNCSSTDFLKSNQPSVKSEVLEGELISPVADFYEHLQEKVFKSLKRDFAEYGIKLSRLNIETPKILDVSISSKMAEFSLMNTEAGAKIAVMDKNFNIAKRQAEQEANKKQIAQQQENDQRIAQAKAEMESSKLKAEARLIEVRADVEAQEMLLAISRKRAELYDMHPGLLQYELAKVNVDAVKGISTMVVSPEIASMVYNIPGFRLTDQNLIPRELKKDSKAH</sequence>
<dbReference type="InterPro" id="IPR001107">
    <property type="entry name" value="Band_7"/>
</dbReference>
<dbReference type="Proteomes" id="UP001162001">
    <property type="component" value="Segment"/>
</dbReference>
<proteinExistence type="predicted"/>
<feature type="domain" description="Band 7" evidence="1">
    <location>
        <begin position="343"/>
        <end position="564"/>
    </location>
</feature>